<dbReference type="InParanoid" id="A0A1V9Y1U7"/>
<dbReference type="EMBL" id="MNPL01000947">
    <property type="protein sequence ID" value="OQR79578.1"/>
    <property type="molecule type" value="Genomic_DNA"/>
</dbReference>
<dbReference type="AlphaFoldDB" id="A0A1V9Y1U7"/>
<accession>A0A1V9Y1U7</accession>
<sequence>MRPHGSLHQVGASFQNTIQTPHVDPQLVIEFPPTSSLHRHQPPALVPLAMGSLAGRAKILSEDSADQDVESEASASTTSLAATSVAEQLQSGTHHVPNRCRLPSSRLGLLERCRQELATMPPMIVRAFVESNHAQHIAAPDTIRVMQWNILAQCECEFVLIFR</sequence>
<organism evidence="2 3">
    <name type="scientific">Tropilaelaps mercedesae</name>
    <dbReference type="NCBI Taxonomy" id="418985"/>
    <lineage>
        <taxon>Eukaryota</taxon>
        <taxon>Metazoa</taxon>
        <taxon>Ecdysozoa</taxon>
        <taxon>Arthropoda</taxon>
        <taxon>Chelicerata</taxon>
        <taxon>Arachnida</taxon>
        <taxon>Acari</taxon>
        <taxon>Parasitiformes</taxon>
        <taxon>Mesostigmata</taxon>
        <taxon>Gamasina</taxon>
        <taxon>Dermanyssoidea</taxon>
        <taxon>Laelapidae</taxon>
        <taxon>Tropilaelaps</taxon>
    </lineage>
</organism>
<gene>
    <name evidence="2" type="ORF">BIW11_02537</name>
</gene>
<comment type="caution">
    <text evidence="2">The sequence shown here is derived from an EMBL/GenBank/DDBJ whole genome shotgun (WGS) entry which is preliminary data.</text>
</comment>
<evidence type="ECO:0000313" key="3">
    <source>
        <dbReference type="Proteomes" id="UP000192247"/>
    </source>
</evidence>
<protein>
    <submittedName>
        <fullName evidence="2">Nocturnin-like</fullName>
    </submittedName>
</protein>
<feature type="region of interest" description="Disordered" evidence="1">
    <location>
        <begin position="61"/>
        <end position="80"/>
    </location>
</feature>
<name>A0A1V9Y1U7_9ACAR</name>
<evidence type="ECO:0000256" key="1">
    <source>
        <dbReference type="SAM" id="MobiDB-lite"/>
    </source>
</evidence>
<dbReference type="OrthoDB" id="8300641at2759"/>
<proteinExistence type="predicted"/>
<evidence type="ECO:0000313" key="2">
    <source>
        <dbReference type="EMBL" id="OQR79578.1"/>
    </source>
</evidence>
<dbReference type="Proteomes" id="UP000192247">
    <property type="component" value="Unassembled WGS sequence"/>
</dbReference>
<reference evidence="2 3" key="1">
    <citation type="journal article" date="2017" name="Gigascience">
        <title>Draft genome of the honey bee ectoparasitic mite, Tropilaelaps mercedesae, is shaped by the parasitic life history.</title>
        <authorList>
            <person name="Dong X."/>
            <person name="Armstrong S.D."/>
            <person name="Xia D."/>
            <person name="Makepeace B.L."/>
            <person name="Darby A.C."/>
            <person name="Kadowaki T."/>
        </authorList>
    </citation>
    <scope>NUCLEOTIDE SEQUENCE [LARGE SCALE GENOMIC DNA]</scope>
    <source>
        <strain evidence="2">Wuxi-XJTLU</strain>
    </source>
</reference>
<keyword evidence="3" id="KW-1185">Reference proteome</keyword>